<feature type="region of interest" description="Disordered" evidence="1">
    <location>
        <begin position="54"/>
        <end position="77"/>
    </location>
</feature>
<comment type="caution">
    <text evidence="2">The sequence shown here is derived from an EMBL/GenBank/DDBJ whole genome shotgun (WGS) entry which is preliminary data.</text>
</comment>
<organism evidence="2 3">
    <name type="scientific">Mikania micrantha</name>
    <name type="common">bitter vine</name>
    <dbReference type="NCBI Taxonomy" id="192012"/>
    <lineage>
        <taxon>Eukaryota</taxon>
        <taxon>Viridiplantae</taxon>
        <taxon>Streptophyta</taxon>
        <taxon>Embryophyta</taxon>
        <taxon>Tracheophyta</taxon>
        <taxon>Spermatophyta</taxon>
        <taxon>Magnoliopsida</taxon>
        <taxon>eudicotyledons</taxon>
        <taxon>Gunneridae</taxon>
        <taxon>Pentapetalae</taxon>
        <taxon>asterids</taxon>
        <taxon>campanulids</taxon>
        <taxon>Asterales</taxon>
        <taxon>Asteraceae</taxon>
        <taxon>Asteroideae</taxon>
        <taxon>Heliantheae alliance</taxon>
        <taxon>Eupatorieae</taxon>
        <taxon>Mikania</taxon>
    </lineage>
</organism>
<feature type="compositionally biased region" description="Basic and acidic residues" evidence="1">
    <location>
        <begin position="67"/>
        <end position="77"/>
    </location>
</feature>
<dbReference type="EMBL" id="SZYD01000014">
    <property type="protein sequence ID" value="KAD4178071.1"/>
    <property type="molecule type" value="Genomic_DNA"/>
</dbReference>
<dbReference type="AlphaFoldDB" id="A0A5N6MV52"/>
<reference evidence="2 3" key="1">
    <citation type="submission" date="2019-05" db="EMBL/GenBank/DDBJ databases">
        <title>Mikania micrantha, genome provides insights into the molecular mechanism of rapid growth.</title>
        <authorList>
            <person name="Liu B."/>
        </authorList>
    </citation>
    <scope>NUCLEOTIDE SEQUENCE [LARGE SCALE GENOMIC DNA]</scope>
    <source>
        <strain evidence="2">NLD-2019</strain>
        <tissue evidence="2">Leaf</tissue>
    </source>
</reference>
<evidence type="ECO:0000313" key="3">
    <source>
        <dbReference type="Proteomes" id="UP000326396"/>
    </source>
</evidence>
<evidence type="ECO:0000313" key="2">
    <source>
        <dbReference type="EMBL" id="KAD4178071.1"/>
    </source>
</evidence>
<dbReference type="Proteomes" id="UP000326396">
    <property type="component" value="Linkage Group LG4"/>
</dbReference>
<accession>A0A5N6MV52</accession>
<protein>
    <submittedName>
        <fullName evidence="2">Uncharacterized protein</fullName>
    </submittedName>
</protein>
<keyword evidence="3" id="KW-1185">Reference proteome</keyword>
<proteinExistence type="predicted"/>
<sequence>MGNSGTRATTKEDSKGRNIMGCSLSKGTTRLGNPKLVKDWRGIIQGFASMKLKRNEKPNKKAPVVQHRTDKFMQEGS</sequence>
<feature type="region of interest" description="Disordered" evidence="1">
    <location>
        <begin position="1"/>
        <end position="26"/>
    </location>
</feature>
<gene>
    <name evidence="2" type="ORF">E3N88_26662</name>
</gene>
<name>A0A5N6MV52_9ASTR</name>
<evidence type="ECO:0000256" key="1">
    <source>
        <dbReference type="SAM" id="MobiDB-lite"/>
    </source>
</evidence>